<dbReference type="Proteomes" id="UP000177069">
    <property type="component" value="Unassembled WGS sequence"/>
</dbReference>
<dbReference type="EMBL" id="MFBA01000060">
    <property type="protein sequence ID" value="OGD84434.1"/>
    <property type="molecule type" value="Genomic_DNA"/>
</dbReference>
<feature type="transmembrane region" description="Helical" evidence="1">
    <location>
        <begin position="20"/>
        <end position="37"/>
    </location>
</feature>
<dbReference type="InterPro" id="IPR052913">
    <property type="entry name" value="Glycopeptide_resist_protein"/>
</dbReference>
<proteinExistence type="predicted"/>
<reference evidence="3 4" key="1">
    <citation type="journal article" date="2016" name="Nat. Commun.">
        <title>Thousands of microbial genomes shed light on interconnected biogeochemical processes in an aquifer system.</title>
        <authorList>
            <person name="Anantharaman K."/>
            <person name="Brown C.T."/>
            <person name="Hug L.A."/>
            <person name="Sharon I."/>
            <person name="Castelle C.J."/>
            <person name="Probst A.J."/>
            <person name="Thomas B.C."/>
            <person name="Singh A."/>
            <person name="Wilkins M.J."/>
            <person name="Karaoz U."/>
            <person name="Brodie E.L."/>
            <person name="Williams K.H."/>
            <person name="Hubbard S.S."/>
            <person name="Banfield J.F."/>
        </authorList>
    </citation>
    <scope>NUCLEOTIDE SEQUENCE [LARGE SCALE GENOMIC DNA]</scope>
</reference>
<evidence type="ECO:0000256" key="1">
    <source>
        <dbReference type="SAM" id="Phobius"/>
    </source>
</evidence>
<organism evidence="3 4">
    <name type="scientific">Candidatus Curtissbacteria bacterium RIFCSPHIGHO2_01_FULL_41_13</name>
    <dbReference type="NCBI Taxonomy" id="1797745"/>
    <lineage>
        <taxon>Bacteria</taxon>
        <taxon>Candidatus Curtissiibacteriota</taxon>
    </lineage>
</organism>
<comment type="caution">
    <text evidence="3">The sequence shown here is derived from an EMBL/GenBank/DDBJ whole genome shotgun (WGS) entry which is preliminary data.</text>
</comment>
<accession>A0A1F5FXZ9</accession>
<dbReference type="PANTHER" id="PTHR35788">
    <property type="entry name" value="EXPORTED PROTEIN-RELATED"/>
    <property type="match status" value="1"/>
</dbReference>
<feature type="domain" description="YoaR-like putative peptidoglycan binding" evidence="2">
    <location>
        <begin position="87"/>
        <end position="198"/>
    </location>
</feature>
<dbReference type="Pfam" id="PF12229">
    <property type="entry name" value="PG_binding_4"/>
    <property type="match status" value="2"/>
</dbReference>
<keyword evidence="1" id="KW-1133">Transmembrane helix</keyword>
<gene>
    <name evidence="3" type="ORF">A2696_01610</name>
</gene>
<name>A0A1F5FXZ9_9BACT</name>
<keyword evidence="1" id="KW-0812">Transmembrane</keyword>
<dbReference type="Pfam" id="PF04294">
    <property type="entry name" value="VanW"/>
    <property type="match status" value="1"/>
</dbReference>
<evidence type="ECO:0000313" key="4">
    <source>
        <dbReference type="Proteomes" id="UP000177069"/>
    </source>
</evidence>
<keyword evidence="1" id="KW-0472">Membrane</keyword>
<dbReference type="PANTHER" id="PTHR35788:SF1">
    <property type="entry name" value="EXPORTED PROTEIN"/>
    <property type="match status" value="1"/>
</dbReference>
<dbReference type="InterPro" id="IPR007391">
    <property type="entry name" value="Vancomycin_resist_VanW"/>
</dbReference>
<sequence length="621" mass="69274">MGKKKLRSWLRKKHDLQKFLLLGSVILLVVLGYFVSYRDKALPNTYFAAQQISGRNREETAKIISANIDDFEKRGLTLEVDGQIENFKLSDLGIEINLERTLEKVFAGKHSDYLGTTFLIWLRAPFLKTFISPEYSINYSELGVVLENSLAKYEKPVKNASIVFVRNEAKIVDSQSGRVADKSALMLTLRQSIESLSPGQIEISFVDESPLTNQDQAVRALDKVKNLQQRRIVLNFGFDRWIIAGSDLFDFLKFYPYGYDGNYLLTLNFGKSPVAAAELEYGKDTRPPLEVNLDRDKIDKYISQIGAVVDKPTVDATLRFENGRVLEFTPAQDGQKLDMALTKRLILDKISIDDISAEREITINLPVKITKAAIANNEINRLGIRELVGRGVSYFAGSIANRIYNIGLGSSLINGVLVKPGDIFSFNKLVGPVSAEQGFRQAYVIAKGRTVLDDGGGICQVSTTVFRAALNAGLPILERTAHAYRVAYYEQRGFKPGFDATVWSPTVDLKFKNDTDQHILIQATVDRAQSKLQVDIYGTADGRKVEISEPVLTNHRPAPEPLYQDDPTLPKGVTKQVDFAAAGLTSVFTRKVYKGDDLIIDDTFKSNFRPWQAVYLVGTGG</sequence>
<protein>
    <recommendedName>
        <fullName evidence="2">YoaR-like putative peptidoglycan binding domain-containing protein</fullName>
    </recommendedName>
</protein>
<evidence type="ECO:0000313" key="3">
    <source>
        <dbReference type="EMBL" id="OGD84434.1"/>
    </source>
</evidence>
<dbReference type="AlphaFoldDB" id="A0A1F5FXZ9"/>
<dbReference type="InterPro" id="IPR022029">
    <property type="entry name" value="YoaR-like_PG-bd"/>
</dbReference>
<feature type="domain" description="YoaR-like putative peptidoglycan binding" evidence="2">
    <location>
        <begin position="280"/>
        <end position="351"/>
    </location>
</feature>
<evidence type="ECO:0000259" key="2">
    <source>
        <dbReference type="Pfam" id="PF12229"/>
    </source>
</evidence>